<gene>
    <name evidence="1" type="ORF">GCM10025863_19720</name>
</gene>
<sequence length="77" mass="8800">MSTVTTMKAPDLGHEFVKPQEVARLIPGLTVKKLAEWRYERRGPDYYKFGRVILYDVEELKSWIDASAMSSGDGHAR</sequence>
<protein>
    <recommendedName>
        <fullName evidence="3">Helix-turn-helix domain-containing protein</fullName>
    </recommendedName>
</protein>
<reference evidence="2" key="1">
    <citation type="journal article" date="2019" name="Int. J. Syst. Evol. Microbiol.">
        <title>The Global Catalogue of Microorganisms (GCM) 10K type strain sequencing project: providing services to taxonomists for standard genome sequencing and annotation.</title>
        <authorList>
            <consortium name="The Broad Institute Genomics Platform"/>
            <consortium name="The Broad Institute Genome Sequencing Center for Infectious Disease"/>
            <person name="Wu L."/>
            <person name="Ma J."/>
        </authorList>
    </citation>
    <scope>NUCLEOTIDE SEQUENCE [LARGE SCALE GENOMIC DNA]</scope>
    <source>
        <strain evidence="2">NBRC 106310</strain>
    </source>
</reference>
<proteinExistence type="predicted"/>
<evidence type="ECO:0000313" key="2">
    <source>
        <dbReference type="Proteomes" id="UP001321543"/>
    </source>
</evidence>
<dbReference type="Proteomes" id="UP001321543">
    <property type="component" value="Chromosome"/>
</dbReference>
<accession>A0ABM8FUJ1</accession>
<dbReference type="RefSeq" id="WP_286299432.1">
    <property type="nucleotide sequence ID" value="NZ_AP027728.1"/>
</dbReference>
<dbReference type="EMBL" id="AP027728">
    <property type="protein sequence ID" value="BDZ39358.1"/>
    <property type="molecule type" value="Genomic_DNA"/>
</dbReference>
<organism evidence="1 2">
    <name type="scientific">Microbacterium suwonense</name>
    <dbReference type="NCBI Taxonomy" id="683047"/>
    <lineage>
        <taxon>Bacteria</taxon>
        <taxon>Bacillati</taxon>
        <taxon>Actinomycetota</taxon>
        <taxon>Actinomycetes</taxon>
        <taxon>Micrococcales</taxon>
        <taxon>Microbacteriaceae</taxon>
        <taxon>Microbacterium</taxon>
    </lineage>
</organism>
<name>A0ABM8FUJ1_9MICO</name>
<evidence type="ECO:0008006" key="3">
    <source>
        <dbReference type="Google" id="ProtNLM"/>
    </source>
</evidence>
<evidence type="ECO:0000313" key="1">
    <source>
        <dbReference type="EMBL" id="BDZ39358.1"/>
    </source>
</evidence>
<keyword evidence="2" id="KW-1185">Reference proteome</keyword>